<proteinExistence type="inferred from homology"/>
<accession>A0A8G2CM57</accession>
<dbReference type="GO" id="GO:0031992">
    <property type="term" value="F:energy transducer activity"/>
    <property type="evidence" value="ECO:0007669"/>
    <property type="project" value="TreeGrafter"/>
</dbReference>
<sequence length="274" mass="29620">MTRRRLDQDDWFIPLPVSLLFHVAVILLLLYAVHRQKLISPSPQSSIAVVFQNTGLPHSAAHNAAPKAVVKAPPTMTTLPPPPPPEAAPPTAQTEVNLSSPDAVPFTMPKEIIPAPPPKQAAVAHHAPPAPRQHFMVLNGMSFGKHPTTILNHAPGALNLAPPQSDDARNAPSITFKGDAGPDWESAFNKWVNEHKYYPQSAADQGESGSVTVGFTVLPNGKVIDLHLIKRSGAPLLDMAWYGLFRDVKVPPFPAGSTAKREEVIATIHYILIH</sequence>
<evidence type="ECO:0000256" key="10">
    <source>
        <dbReference type="SAM" id="MobiDB-lite"/>
    </source>
</evidence>
<evidence type="ECO:0000256" key="5">
    <source>
        <dbReference type="ARBA" id="ARBA00022519"/>
    </source>
</evidence>
<reference evidence="13 14" key="1">
    <citation type="submission" date="2017-01" db="EMBL/GenBank/DDBJ databases">
        <authorList>
            <person name="Varghese N."/>
            <person name="Submissions S."/>
        </authorList>
    </citation>
    <scope>NUCLEOTIDE SEQUENCE [LARGE SCALE GENOMIC DNA]</scope>
    <source>
        <strain evidence="13 14">ATCC 35905</strain>
    </source>
</reference>
<dbReference type="AlphaFoldDB" id="A0A8G2CM57"/>
<dbReference type="InterPro" id="IPR037682">
    <property type="entry name" value="TonB_C"/>
</dbReference>
<keyword evidence="9 11" id="KW-0472">Membrane</keyword>
<dbReference type="EMBL" id="FTNE01000017">
    <property type="protein sequence ID" value="SIR16579.1"/>
    <property type="molecule type" value="Genomic_DNA"/>
</dbReference>
<dbReference type="Gene3D" id="3.30.1150.10">
    <property type="match status" value="1"/>
</dbReference>
<evidence type="ECO:0000256" key="6">
    <source>
        <dbReference type="ARBA" id="ARBA00022692"/>
    </source>
</evidence>
<protein>
    <submittedName>
        <fullName evidence="13">Protein TonB</fullName>
    </submittedName>
</protein>
<feature type="compositionally biased region" description="Pro residues" evidence="10">
    <location>
        <begin position="79"/>
        <end position="88"/>
    </location>
</feature>
<keyword evidence="7" id="KW-0653">Protein transport</keyword>
<dbReference type="OrthoDB" id="7280794at2"/>
<evidence type="ECO:0000256" key="3">
    <source>
        <dbReference type="ARBA" id="ARBA00022448"/>
    </source>
</evidence>
<keyword evidence="5" id="KW-0997">Cell inner membrane</keyword>
<evidence type="ECO:0000256" key="1">
    <source>
        <dbReference type="ARBA" id="ARBA00004383"/>
    </source>
</evidence>
<dbReference type="Proteomes" id="UP000186308">
    <property type="component" value="Unassembled WGS sequence"/>
</dbReference>
<dbReference type="PANTHER" id="PTHR33446:SF11">
    <property type="entry name" value="TONB3"/>
    <property type="match status" value="1"/>
</dbReference>
<dbReference type="SUPFAM" id="SSF74653">
    <property type="entry name" value="TolA/TonB C-terminal domain"/>
    <property type="match status" value="1"/>
</dbReference>
<dbReference type="GO" id="GO:0098797">
    <property type="term" value="C:plasma membrane protein complex"/>
    <property type="evidence" value="ECO:0007669"/>
    <property type="project" value="TreeGrafter"/>
</dbReference>
<evidence type="ECO:0000256" key="8">
    <source>
        <dbReference type="ARBA" id="ARBA00022989"/>
    </source>
</evidence>
<comment type="subcellular location">
    <subcellularLocation>
        <location evidence="1">Cell inner membrane</location>
        <topology evidence="1">Single-pass membrane protein</topology>
        <orientation evidence="1">Periplasmic side</orientation>
    </subcellularLocation>
</comment>
<organism evidence="13 14">
    <name type="scientific">Acidiphilium rubrum</name>
    <dbReference type="NCBI Taxonomy" id="526"/>
    <lineage>
        <taxon>Bacteria</taxon>
        <taxon>Pseudomonadati</taxon>
        <taxon>Pseudomonadota</taxon>
        <taxon>Alphaproteobacteria</taxon>
        <taxon>Acetobacterales</taxon>
        <taxon>Acidocellaceae</taxon>
        <taxon>Acidiphilium</taxon>
    </lineage>
</organism>
<dbReference type="InterPro" id="IPR051045">
    <property type="entry name" value="TonB-dependent_transducer"/>
</dbReference>
<comment type="caution">
    <text evidence="13">The sequence shown here is derived from an EMBL/GenBank/DDBJ whole genome shotgun (WGS) entry which is preliminary data.</text>
</comment>
<evidence type="ECO:0000256" key="7">
    <source>
        <dbReference type="ARBA" id="ARBA00022927"/>
    </source>
</evidence>
<keyword evidence="8 11" id="KW-1133">Transmembrane helix</keyword>
<keyword evidence="6 11" id="KW-0812">Transmembrane</keyword>
<evidence type="ECO:0000256" key="4">
    <source>
        <dbReference type="ARBA" id="ARBA00022475"/>
    </source>
</evidence>
<keyword evidence="4" id="KW-1003">Cell membrane</keyword>
<keyword evidence="14" id="KW-1185">Reference proteome</keyword>
<evidence type="ECO:0000313" key="14">
    <source>
        <dbReference type="Proteomes" id="UP000186308"/>
    </source>
</evidence>
<evidence type="ECO:0000256" key="9">
    <source>
        <dbReference type="ARBA" id="ARBA00023136"/>
    </source>
</evidence>
<comment type="similarity">
    <text evidence="2">Belongs to the TonB family.</text>
</comment>
<name>A0A8G2CM57_ACIRU</name>
<dbReference type="GO" id="GO:0015031">
    <property type="term" value="P:protein transport"/>
    <property type="evidence" value="ECO:0007669"/>
    <property type="project" value="UniProtKB-KW"/>
</dbReference>
<evidence type="ECO:0000256" key="2">
    <source>
        <dbReference type="ARBA" id="ARBA00006555"/>
    </source>
</evidence>
<evidence type="ECO:0000256" key="11">
    <source>
        <dbReference type="SAM" id="Phobius"/>
    </source>
</evidence>
<dbReference type="NCBIfam" id="TIGR01352">
    <property type="entry name" value="tonB_Cterm"/>
    <property type="match status" value="1"/>
</dbReference>
<keyword evidence="3" id="KW-0813">Transport</keyword>
<dbReference type="InterPro" id="IPR006260">
    <property type="entry name" value="TonB/TolA_C"/>
</dbReference>
<gene>
    <name evidence="13" type="ORF">SAMN05421828_11759</name>
</gene>
<dbReference type="PANTHER" id="PTHR33446">
    <property type="entry name" value="PROTEIN TONB-RELATED"/>
    <property type="match status" value="1"/>
</dbReference>
<dbReference type="Pfam" id="PF03544">
    <property type="entry name" value="TonB_C"/>
    <property type="match status" value="1"/>
</dbReference>
<dbReference type="GO" id="GO:0055085">
    <property type="term" value="P:transmembrane transport"/>
    <property type="evidence" value="ECO:0007669"/>
    <property type="project" value="InterPro"/>
</dbReference>
<evidence type="ECO:0000313" key="13">
    <source>
        <dbReference type="EMBL" id="SIR16579.1"/>
    </source>
</evidence>
<feature type="region of interest" description="Disordered" evidence="10">
    <location>
        <begin position="74"/>
        <end position="96"/>
    </location>
</feature>
<feature type="domain" description="TonB C-terminal" evidence="12">
    <location>
        <begin position="183"/>
        <end position="274"/>
    </location>
</feature>
<feature type="transmembrane region" description="Helical" evidence="11">
    <location>
        <begin position="12"/>
        <end position="33"/>
    </location>
</feature>
<dbReference type="PROSITE" id="PS52015">
    <property type="entry name" value="TONB_CTD"/>
    <property type="match status" value="1"/>
</dbReference>
<evidence type="ECO:0000259" key="12">
    <source>
        <dbReference type="PROSITE" id="PS52015"/>
    </source>
</evidence>